<proteinExistence type="predicted"/>
<gene>
    <name evidence="2" type="ORF">RMCC_5336</name>
</gene>
<dbReference type="Proteomes" id="UP000069443">
    <property type="component" value="Unassembled WGS sequence"/>
</dbReference>
<evidence type="ECO:0000313" key="3">
    <source>
        <dbReference type="Proteomes" id="UP000069443"/>
    </source>
</evidence>
<comment type="caution">
    <text evidence="2">The sequence shown here is derived from an EMBL/GenBank/DDBJ whole genome shotgun (WGS) entry which is preliminary data.</text>
</comment>
<reference evidence="3" key="2">
    <citation type="submission" date="2016-02" db="EMBL/GenBank/DDBJ databases">
        <title>Draft genome sequence of five rapidly growing Mycobacterium species.</title>
        <authorList>
            <person name="Katahira K."/>
            <person name="Gotou Y."/>
            <person name="Iida K."/>
            <person name="Ogura Y."/>
            <person name="Hayashi T."/>
        </authorList>
    </citation>
    <scope>NUCLEOTIDE SEQUENCE [LARGE SCALE GENOMIC DNA]</scope>
    <source>
        <strain evidence="3">JCM15298</strain>
    </source>
</reference>
<evidence type="ECO:0000313" key="2">
    <source>
        <dbReference type="EMBL" id="GAS98371.1"/>
    </source>
</evidence>
<protein>
    <submittedName>
        <fullName evidence="2">Uncharacterized protein</fullName>
    </submittedName>
</protein>
<keyword evidence="3" id="KW-1185">Reference proteome</keyword>
<reference evidence="3" key="1">
    <citation type="journal article" date="2016" name="Genome Announc.">
        <title>Draft Genome Sequences of Five Rapidly Growing Mycobacterium Species, M. thermoresistibile, M. fortuitum subsp. acetamidolyticum, M. canariasense, M. brisbanense, and M. novocastrense.</title>
        <authorList>
            <person name="Katahira K."/>
            <person name="Ogura Y."/>
            <person name="Gotoh Y."/>
            <person name="Hayashi T."/>
        </authorList>
    </citation>
    <scope>NUCLEOTIDE SEQUENCE [LARGE SCALE GENOMIC DNA]</scope>
    <source>
        <strain evidence="3">JCM15298</strain>
    </source>
</reference>
<dbReference type="EMBL" id="BCSY01000083">
    <property type="protein sequence ID" value="GAS98371.1"/>
    <property type="molecule type" value="Genomic_DNA"/>
</dbReference>
<evidence type="ECO:0000256" key="1">
    <source>
        <dbReference type="SAM" id="MobiDB-lite"/>
    </source>
</evidence>
<dbReference type="STRING" id="228230.RMCC_5336"/>
<feature type="region of interest" description="Disordered" evidence="1">
    <location>
        <begin position="193"/>
        <end position="213"/>
    </location>
</feature>
<accession>A0A100WHV2</accession>
<dbReference type="AlphaFoldDB" id="A0A100WHV2"/>
<organism evidence="2 3">
    <name type="scientific">Mycolicibacterium canariasense</name>
    <name type="common">Mycobacterium canariasense</name>
    <dbReference type="NCBI Taxonomy" id="228230"/>
    <lineage>
        <taxon>Bacteria</taxon>
        <taxon>Bacillati</taxon>
        <taxon>Actinomycetota</taxon>
        <taxon>Actinomycetes</taxon>
        <taxon>Mycobacteriales</taxon>
        <taxon>Mycobacteriaceae</taxon>
        <taxon>Mycolicibacterium</taxon>
    </lineage>
</organism>
<name>A0A100WHV2_MYCCR</name>
<sequence length="234" mass="25880">MALAIALTVTIAGCGASPHQPTAPSSTQSKRNWPPLLYDFRLQWTAEPGFDLTTGWAVPLRAYLESWLIISHTDDFDAGYPGYLRATPELLERGSTEWARTPYAKRYIRGFKGKPTHGNVKPTVGNEALHVLRVEQIPTGFRAFVCDMTFGVYLRSPDGYTPIAYEYARNSGRADAGNVKTWRIEFSDKTAAAIDSPPQPAGTPTVRTPTGSHDGRVRALVCHRSRRGRPLGRH</sequence>